<dbReference type="Proteomes" id="UP000019277">
    <property type="component" value="Unassembled WGS sequence"/>
</dbReference>
<dbReference type="PANTHER" id="PTHR42993">
    <property type="entry name" value="MAOC-LIKE DEHYDRATASE DOMAIN-CONTAINING PROTEIN"/>
    <property type="match status" value="1"/>
</dbReference>
<dbReference type="SUPFAM" id="SSF54637">
    <property type="entry name" value="Thioesterase/thiol ester dehydrase-isomerase"/>
    <property type="match status" value="1"/>
</dbReference>
<sequence length="168" mass="17599">MRIFQGVGELSAAAGEDLGVSAWHEVTQAEVDLFAEATGDRQWIHTDPERAATGPFGRTVAHGYYLLSVFPALLDEVFAIRGVGSVVNTGVDALRFHRPVPVGSRIRAMARLAEVRVSRRGVAELEVEAGIHVEGMPEPAATAVLHSMVRPPRGAAVAGAAPAAAATG</sequence>
<dbReference type="CDD" id="cd03450">
    <property type="entry name" value="NodN"/>
    <property type="match status" value="1"/>
</dbReference>
<proteinExistence type="inferred from homology"/>
<dbReference type="RefSeq" id="WP_063935914.1">
    <property type="nucleotide sequence ID" value="NZ_AYXG01000070.1"/>
</dbReference>
<organism evidence="3 4">
    <name type="scientific">Actinokineospora spheciospongiae</name>
    <dbReference type="NCBI Taxonomy" id="909613"/>
    <lineage>
        <taxon>Bacteria</taxon>
        <taxon>Bacillati</taxon>
        <taxon>Actinomycetota</taxon>
        <taxon>Actinomycetes</taxon>
        <taxon>Pseudonocardiales</taxon>
        <taxon>Pseudonocardiaceae</taxon>
        <taxon>Actinokineospora</taxon>
    </lineage>
</organism>
<dbReference type="EMBL" id="AYXG01000070">
    <property type="protein sequence ID" value="EWC62834.1"/>
    <property type="molecule type" value="Genomic_DNA"/>
</dbReference>
<dbReference type="Gene3D" id="3.10.129.10">
    <property type="entry name" value="Hotdog Thioesterase"/>
    <property type="match status" value="1"/>
</dbReference>
<dbReference type="OrthoDB" id="9801735at2"/>
<name>W7J9X3_9PSEU</name>
<feature type="domain" description="MaoC-like" evidence="2">
    <location>
        <begin position="12"/>
        <end position="121"/>
    </location>
</feature>
<evidence type="ECO:0000259" key="2">
    <source>
        <dbReference type="Pfam" id="PF01575"/>
    </source>
</evidence>
<accession>W7J9X3</accession>
<comment type="caution">
    <text evidence="3">The sequence shown here is derived from an EMBL/GenBank/DDBJ whole genome shotgun (WGS) entry which is preliminary data.</text>
</comment>
<dbReference type="AlphaFoldDB" id="W7J9X3"/>
<evidence type="ECO:0000313" key="4">
    <source>
        <dbReference type="Proteomes" id="UP000019277"/>
    </source>
</evidence>
<protein>
    <submittedName>
        <fullName evidence="3">Acyl dehydratase</fullName>
    </submittedName>
</protein>
<evidence type="ECO:0000313" key="3">
    <source>
        <dbReference type="EMBL" id="EWC62834.1"/>
    </source>
</evidence>
<dbReference type="eggNOG" id="COG2030">
    <property type="taxonomic scope" value="Bacteria"/>
</dbReference>
<dbReference type="InterPro" id="IPR002539">
    <property type="entry name" value="MaoC-like_dom"/>
</dbReference>
<dbReference type="STRING" id="909613.UO65_1868"/>
<dbReference type="Pfam" id="PF01575">
    <property type="entry name" value="MaoC_dehydratas"/>
    <property type="match status" value="1"/>
</dbReference>
<dbReference type="PATRIC" id="fig|909613.9.peg.1880"/>
<keyword evidence="4" id="KW-1185">Reference proteome</keyword>
<dbReference type="InterPro" id="IPR029069">
    <property type="entry name" value="HotDog_dom_sf"/>
</dbReference>
<dbReference type="InterPro" id="IPR039375">
    <property type="entry name" value="NodN-like"/>
</dbReference>
<evidence type="ECO:0000256" key="1">
    <source>
        <dbReference type="ARBA" id="ARBA00005254"/>
    </source>
</evidence>
<dbReference type="PANTHER" id="PTHR42993:SF1">
    <property type="entry name" value="MAOC-LIKE DEHYDRATASE DOMAIN-CONTAINING PROTEIN"/>
    <property type="match status" value="1"/>
</dbReference>
<gene>
    <name evidence="3" type="ORF">UO65_1868</name>
</gene>
<comment type="similarity">
    <text evidence="1">Belongs to the enoyl-CoA hydratase/isomerase family.</text>
</comment>
<reference evidence="3 4" key="1">
    <citation type="journal article" date="2014" name="Genome Announc.">
        <title>Draft Genome Sequence of the Antitrypanosomally Active Sponge-Associated Bacterium Actinokineospora sp. Strain EG49.</title>
        <authorList>
            <person name="Harjes J."/>
            <person name="Ryu T."/>
            <person name="Abdelmohsen U.R."/>
            <person name="Moitinho-Silva L."/>
            <person name="Horn H."/>
            <person name="Ravasi T."/>
            <person name="Hentschel U."/>
        </authorList>
    </citation>
    <scope>NUCLEOTIDE SEQUENCE [LARGE SCALE GENOMIC DNA]</scope>
    <source>
        <strain evidence="3 4">EG49</strain>
    </source>
</reference>